<reference evidence="6 7" key="1">
    <citation type="submission" date="2024-10" db="EMBL/GenBank/DDBJ databases">
        <title>The Natural Products Discovery Center: Release of the First 8490 Sequenced Strains for Exploring Actinobacteria Biosynthetic Diversity.</title>
        <authorList>
            <person name="Kalkreuter E."/>
            <person name="Kautsar S.A."/>
            <person name="Yang D."/>
            <person name="Bader C.D."/>
            <person name="Teijaro C.N."/>
            <person name="Fluegel L."/>
            <person name="Davis C.M."/>
            <person name="Simpson J.R."/>
            <person name="Lauterbach L."/>
            <person name="Steele A.D."/>
            <person name="Gui C."/>
            <person name="Meng S."/>
            <person name="Li G."/>
            <person name="Viehrig K."/>
            <person name="Ye F."/>
            <person name="Su P."/>
            <person name="Kiefer A.F."/>
            <person name="Nichols A."/>
            <person name="Cepeda A.J."/>
            <person name="Yan W."/>
            <person name="Fan B."/>
            <person name="Jiang Y."/>
            <person name="Adhikari A."/>
            <person name="Zheng C.-J."/>
            <person name="Schuster L."/>
            <person name="Cowan T.M."/>
            <person name="Smanski M.J."/>
            <person name="Chevrette M.G."/>
            <person name="De Carvalho L.P.S."/>
            <person name="Shen B."/>
        </authorList>
    </citation>
    <scope>NUCLEOTIDE SEQUENCE [LARGE SCALE GENOMIC DNA]</scope>
    <source>
        <strain evidence="6 7">NPDC077409</strain>
    </source>
</reference>
<gene>
    <name evidence="6" type="ORF">ACIGG6_14940</name>
</gene>
<sequence>MGNCKVSGSFTNIRRVGEVVRLFAEASIIVITAFISPFRADRELFDKGDCIEVCVNTPLEVCEQRDPKGLYHLILSTTLSKSW</sequence>
<evidence type="ECO:0000256" key="4">
    <source>
        <dbReference type="ARBA" id="ARBA00022840"/>
    </source>
</evidence>
<accession>A0ABW8BYG0</accession>
<dbReference type="PANTHER" id="PTHR11055:SF1">
    <property type="entry name" value="PAPS SYNTHETASE, ISOFORM D"/>
    <property type="match status" value="1"/>
</dbReference>
<keyword evidence="4" id="KW-0067">ATP-binding</keyword>
<evidence type="ECO:0000256" key="1">
    <source>
        <dbReference type="ARBA" id="ARBA00004806"/>
    </source>
</evidence>
<dbReference type="PANTHER" id="PTHR11055">
    <property type="entry name" value="BIFUNCTIONAL 3'-PHOSPHOADENOSINE 5'-PHOSPHOSULFATE SYNTHASE"/>
    <property type="match status" value="1"/>
</dbReference>
<keyword evidence="2 6" id="KW-0808">Transferase</keyword>
<comment type="pathway">
    <text evidence="1">Sulfur metabolism; hydrogen sulfide biosynthesis; sulfite from sulfate: step 2/3.</text>
</comment>
<dbReference type="SUPFAM" id="SSF52540">
    <property type="entry name" value="P-loop containing nucleoside triphosphate hydrolases"/>
    <property type="match status" value="1"/>
</dbReference>
<dbReference type="EMBL" id="JBITWC010000025">
    <property type="protein sequence ID" value="MFI8751282.1"/>
    <property type="molecule type" value="Genomic_DNA"/>
</dbReference>
<dbReference type="InterPro" id="IPR027417">
    <property type="entry name" value="P-loop_NTPase"/>
</dbReference>
<name>A0ABW8BYG0_9GAMM</name>
<evidence type="ECO:0000313" key="6">
    <source>
        <dbReference type="EMBL" id="MFI8751282.1"/>
    </source>
</evidence>
<dbReference type="EC" id="2.7.1.25" evidence="6"/>
<protein>
    <submittedName>
        <fullName evidence="6">Adenylyl-sulfate kinase</fullName>
        <ecNumber evidence="6">2.7.1.25</ecNumber>
    </submittedName>
</protein>
<comment type="caution">
    <text evidence="6">The sequence shown here is derived from an EMBL/GenBank/DDBJ whole genome shotgun (WGS) entry which is preliminary data.</text>
</comment>
<keyword evidence="6" id="KW-0418">Kinase</keyword>
<keyword evidence="7" id="KW-1185">Reference proteome</keyword>
<keyword evidence="3" id="KW-0547">Nucleotide-binding</keyword>
<dbReference type="Gene3D" id="3.40.50.300">
    <property type="entry name" value="P-loop containing nucleotide triphosphate hydrolases"/>
    <property type="match status" value="1"/>
</dbReference>
<evidence type="ECO:0000256" key="3">
    <source>
        <dbReference type="ARBA" id="ARBA00022741"/>
    </source>
</evidence>
<dbReference type="RefSeq" id="WP_340638683.1">
    <property type="nucleotide sequence ID" value="NZ_JBITWC010000025.1"/>
</dbReference>
<dbReference type="InterPro" id="IPR059117">
    <property type="entry name" value="APS_kinase_dom"/>
</dbReference>
<dbReference type="GO" id="GO:0004020">
    <property type="term" value="F:adenylylsulfate kinase activity"/>
    <property type="evidence" value="ECO:0007669"/>
    <property type="project" value="UniProtKB-EC"/>
</dbReference>
<dbReference type="Proteomes" id="UP001614338">
    <property type="component" value="Unassembled WGS sequence"/>
</dbReference>
<evidence type="ECO:0000259" key="5">
    <source>
        <dbReference type="Pfam" id="PF01583"/>
    </source>
</evidence>
<proteinExistence type="predicted"/>
<dbReference type="Pfam" id="PF01583">
    <property type="entry name" value="APS_kinase"/>
    <property type="match status" value="1"/>
</dbReference>
<evidence type="ECO:0000256" key="2">
    <source>
        <dbReference type="ARBA" id="ARBA00022679"/>
    </source>
</evidence>
<feature type="domain" description="APS kinase" evidence="5">
    <location>
        <begin position="11"/>
        <end position="72"/>
    </location>
</feature>
<organism evidence="6 7">
    <name type="scientific">Vreelandella lionensis</name>
    <dbReference type="NCBI Taxonomy" id="1144478"/>
    <lineage>
        <taxon>Bacteria</taxon>
        <taxon>Pseudomonadati</taxon>
        <taxon>Pseudomonadota</taxon>
        <taxon>Gammaproteobacteria</taxon>
        <taxon>Oceanospirillales</taxon>
        <taxon>Halomonadaceae</taxon>
        <taxon>Vreelandella</taxon>
    </lineage>
</organism>
<evidence type="ECO:0000313" key="7">
    <source>
        <dbReference type="Proteomes" id="UP001614338"/>
    </source>
</evidence>